<dbReference type="EMBL" id="BAAAPK010000001">
    <property type="protein sequence ID" value="GAA1670739.1"/>
    <property type="molecule type" value="Genomic_DNA"/>
</dbReference>
<evidence type="ECO:0000313" key="2">
    <source>
        <dbReference type="Proteomes" id="UP001500596"/>
    </source>
</evidence>
<organism evidence="1 2">
    <name type="scientific">Microbacterium lacus</name>
    <dbReference type="NCBI Taxonomy" id="415217"/>
    <lineage>
        <taxon>Bacteria</taxon>
        <taxon>Bacillati</taxon>
        <taxon>Actinomycetota</taxon>
        <taxon>Actinomycetes</taxon>
        <taxon>Micrococcales</taxon>
        <taxon>Microbacteriaceae</taxon>
        <taxon>Microbacterium</taxon>
    </lineage>
</organism>
<proteinExistence type="predicted"/>
<dbReference type="Proteomes" id="UP001500596">
    <property type="component" value="Unassembled WGS sequence"/>
</dbReference>
<reference evidence="1 2" key="1">
    <citation type="journal article" date="2019" name="Int. J. Syst. Evol. Microbiol.">
        <title>The Global Catalogue of Microorganisms (GCM) 10K type strain sequencing project: providing services to taxonomists for standard genome sequencing and annotation.</title>
        <authorList>
            <consortium name="The Broad Institute Genomics Platform"/>
            <consortium name="The Broad Institute Genome Sequencing Center for Infectious Disease"/>
            <person name="Wu L."/>
            <person name="Ma J."/>
        </authorList>
    </citation>
    <scope>NUCLEOTIDE SEQUENCE [LARGE SCALE GENOMIC DNA]</scope>
    <source>
        <strain evidence="1 2">JCM 15575</strain>
    </source>
</reference>
<gene>
    <name evidence="1" type="ORF">GCM10009807_13500</name>
</gene>
<evidence type="ECO:0000313" key="1">
    <source>
        <dbReference type="EMBL" id="GAA1670739.1"/>
    </source>
</evidence>
<accession>A0ABN2GGY3</accession>
<comment type="caution">
    <text evidence="1">The sequence shown here is derived from an EMBL/GenBank/DDBJ whole genome shotgun (WGS) entry which is preliminary data.</text>
</comment>
<sequence>MGAGAGLRAPEDPREDALAGARPFLVGLVLLAIPPRYGDAPTIQGSDAAPGVSVDA</sequence>
<name>A0ABN2GGY3_9MICO</name>
<protein>
    <submittedName>
        <fullName evidence="1">Uncharacterized protein</fullName>
    </submittedName>
</protein>
<keyword evidence="2" id="KW-1185">Reference proteome</keyword>